<dbReference type="Pfam" id="PF06024">
    <property type="entry name" value="Orf78"/>
    <property type="match status" value="1"/>
</dbReference>
<keyword evidence="1" id="KW-1133">Transmembrane helix</keyword>
<keyword evidence="3" id="KW-1185">Reference proteome</keyword>
<name>A0A2Z4HI22_9ABAC</name>
<protein>
    <submittedName>
        <fullName evidence="2">p78/83</fullName>
    </submittedName>
</protein>
<feature type="transmembrane region" description="Helical" evidence="1">
    <location>
        <begin position="69"/>
        <end position="92"/>
    </location>
</feature>
<evidence type="ECO:0000256" key="1">
    <source>
        <dbReference type="SAM" id="Phobius"/>
    </source>
</evidence>
<dbReference type="RefSeq" id="YP_010086336.1">
    <property type="nucleotide sequence ID" value="NC_055453.1"/>
</dbReference>
<dbReference type="EMBL" id="MH261376">
    <property type="protein sequence ID" value="AWW14429.1"/>
    <property type="molecule type" value="Genomic_DNA"/>
</dbReference>
<reference evidence="2 3" key="1">
    <citation type="journal article" date="2018" name="Sci. Rep.">
        <title>Comprehensive analysis of single molecule sequencing-derived complete genome and whole transcriptome of Hyposidra talaca nuclear polyhedrosis virus.</title>
        <authorList>
            <person name="Nguyen T.T."/>
            <person name="Suryamohan K."/>
            <person name="Kuriakose B."/>
            <person name="Janakiraman V."/>
            <person name="Reichelt M."/>
            <person name="Chaudhuri S."/>
            <person name="Guillory J."/>
            <person name="Divakaran N."/>
            <person name="Rabins P.E."/>
            <person name="Goel R."/>
            <person name="Deka B."/>
            <person name="Sarkar S."/>
            <person name="Ekka P."/>
            <person name="Tsai Y.C."/>
            <person name="Vargas D."/>
            <person name="Santhosh S."/>
            <person name="Mohan S."/>
            <person name="Chin C.S."/>
            <person name="Korlach J."/>
            <person name="Thomas G."/>
            <person name="Babu A."/>
            <person name="Seshagiri S."/>
        </authorList>
    </citation>
    <scope>NUCLEOTIDE SEQUENCE [LARGE SCALE GENOMIC DNA]</scope>
    <source>
        <strain evidence="2 3">HytaNPVIndia001</strain>
    </source>
</reference>
<accession>A0A2Z4HI22</accession>
<organism evidence="2 3">
    <name type="scientific">Hyposidra talaca nucleopolyhedrovirus</name>
    <dbReference type="NCBI Taxonomy" id="1070315"/>
    <lineage>
        <taxon>Viruses</taxon>
        <taxon>Viruses incertae sedis</taxon>
        <taxon>Naldaviricetes</taxon>
        <taxon>Lefavirales</taxon>
        <taxon>Baculoviridae</taxon>
        <taxon>Alphabaculovirus</taxon>
        <taxon>Alphabaculovirus hytalacae</taxon>
    </lineage>
</organism>
<dbReference type="InterPro" id="IPR009261">
    <property type="entry name" value="AcMNPV_AC78"/>
</dbReference>
<dbReference type="KEGG" id="vg:65101547"/>
<keyword evidence="1" id="KW-0472">Membrane</keyword>
<dbReference type="GeneID" id="65101547"/>
<proteinExistence type="predicted"/>
<keyword evidence="1" id="KW-0812">Transmembrane</keyword>
<dbReference type="Proteomes" id="UP000501125">
    <property type="component" value="Chromosome"/>
</dbReference>
<evidence type="ECO:0000313" key="3">
    <source>
        <dbReference type="Proteomes" id="UP000501125"/>
    </source>
</evidence>
<evidence type="ECO:0000313" key="2">
    <source>
        <dbReference type="EMBL" id="AWW14429.1"/>
    </source>
</evidence>
<gene>
    <name evidence="2" type="primary">p78</name>
    <name evidence="2" type="ORF">HytaNPV_gp069</name>
</gene>
<sequence length="107" mass="12388">MNLDVPYERLGIKNTVEYIPLKLALNDIDNDVNKTSPGSNEKRLLLDYNNTDAVQAAFNQNSSDHVANVLLITLLTIFCIIVLLYAIYYFILLRDRRRTIARQRNFL</sequence>